<dbReference type="RefSeq" id="WP_218282202.1">
    <property type="nucleotide sequence ID" value="NZ_CP078093.1"/>
</dbReference>
<feature type="transmembrane region" description="Helical" evidence="1">
    <location>
        <begin position="32"/>
        <end position="50"/>
    </location>
</feature>
<keyword evidence="1" id="KW-0472">Membrane</keyword>
<evidence type="ECO:0000313" key="2">
    <source>
        <dbReference type="EMBL" id="QXM05503.1"/>
    </source>
</evidence>
<sequence>MGKLIKKAKGIIIFAIIELFFYFKLQPKNLELFFMVWTLIPFALLLFNVFNVKSDGSLIGLGFNDQSRYANLAGTMSEKEYNTSKDKLKTYSVIFDPINLIYI</sequence>
<name>A0ABX8R8Z5_9CLOT</name>
<dbReference type="Proteomes" id="UP000886818">
    <property type="component" value="Chromosome"/>
</dbReference>
<keyword evidence="3" id="KW-1185">Reference proteome</keyword>
<evidence type="ECO:0000256" key="1">
    <source>
        <dbReference type="SAM" id="Phobius"/>
    </source>
</evidence>
<accession>A0ABX8R8Z5</accession>
<dbReference type="EMBL" id="CP078093">
    <property type="protein sequence ID" value="QXM05503.1"/>
    <property type="molecule type" value="Genomic_DNA"/>
</dbReference>
<proteinExistence type="predicted"/>
<keyword evidence="1" id="KW-1133">Transmembrane helix</keyword>
<reference evidence="2" key="1">
    <citation type="submission" date="2021-07" db="EMBL/GenBank/DDBJ databases">
        <title>Complete genome sequence of Crassaminicella sp. 143-21, isolated from a deep-sea hydrothermal vent.</title>
        <authorList>
            <person name="Li X."/>
        </authorList>
    </citation>
    <scope>NUCLEOTIDE SEQUENCE</scope>
    <source>
        <strain evidence="2">143-21</strain>
    </source>
</reference>
<gene>
    <name evidence="2" type="ORF">KVH43_08945</name>
</gene>
<keyword evidence="1" id="KW-0812">Transmembrane</keyword>
<evidence type="ECO:0000313" key="3">
    <source>
        <dbReference type="Proteomes" id="UP000886818"/>
    </source>
</evidence>
<protein>
    <submittedName>
        <fullName evidence="2">Uncharacterized protein</fullName>
    </submittedName>
</protein>
<organism evidence="2 3">
    <name type="scientific">Crassaminicella indica</name>
    <dbReference type="NCBI Taxonomy" id="2855394"/>
    <lineage>
        <taxon>Bacteria</taxon>
        <taxon>Bacillati</taxon>
        <taxon>Bacillota</taxon>
        <taxon>Clostridia</taxon>
        <taxon>Eubacteriales</taxon>
        <taxon>Clostridiaceae</taxon>
        <taxon>Crassaminicella</taxon>
    </lineage>
</organism>